<evidence type="ECO:0000313" key="1">
    <source>
        <dbReference type="EMBL" id="MDW0110443.1"/>
    </source>
</evidence>
<dbReference type="EMBL" id="JAUBDH010000005">
    <property type="protein sequence ID" value="MDW0110443.1"/>
    <property type="molecule type" value="Genomic_DNA"/>
</dbReference>
<proteinExistence type="predicted"/>
<sequence length="561" mass="63801">MTFNAWLRDMKMDRPVIIGAPPAFGKSAMLATFLRIMCAQYPDNFGAVVVKERVAEIEALRNQINDYCGAPRAFTIKSFDAEQDNRLDYEEQFHKQKNYNVVLMTTKQLERQAMRDSLSNFTEFIMEDGRSLRRSLLLIDEKPSLVLSHTLSARNLNDFMSDVLEVSRDRKGKLKSYYNRVRQLVDELRALLESPETEVGELSAIEPRFTVPVRLVRDFAEAYGHDRMTTLRAVERVINAGGEYNAFQSVGVVTSTHVIHYKYTLFNTYILDGTGATDPDYMSSDFHIVQPDALLDYSNVTFRVCDSYNLSRTALRQSPQSVEAVVEMTREIIANHVGQKTLVVSYAENTEGLSEALSPEIATGKARIKHFDGGRGSNDYVDCDNAIYIGSLFKGTPYYTTASQAVIGDRVSVELERGHTMTASGLTFNDDRVEQFKRADIAVNIVQETNRLRASRKPGRVTIYLFNRDVEMIEIVRNHYPLAKFEEFTPLQKLTGKKTAIDSIIDYFAAMKSGERVKQSAIYKELEISSKTFSRQADTEKFKQAMVKYGVIKEKTFYTKE</sequence>
<gene>
    <name evidence="1" type="ORF">QT716_10385</name>
</gene>
<protein>
    <submittedName>
        <fullName evidence="1">Uncharacterized protein</fullName>
    </submittedName>
</protein>
<comment type="caution">
    <text evidence="1">The sequence shown here is derived from an EMBL/GenBank/DDBJ whole genome shotgun (WGS) entry which is preliminary data.</text>
</comment>
<dbReference type="Proteomes" id="UP001280629">
    <property type="component" value="Unassembled WGS sequence"/>
</dbReference>
<organism evidence="1 2">
    <name type="scientific">Sporosarcina aquimarina</name>
    <dbReference type="NCBI Taxonomy" id="114975"/>
    <lineage>
        <taxon>Bacteria</taxon>
        <taxon>Bacillati</taxon>
        <taxon>Bacillota</taxon>
        <taxon>Bacilli</taxon>
        <taxon>Bacillales</taxon>
        <taxon>Caryophanaceae</taxon>
        <taxon>Sporosarcina</taxon>
    </lineage>
</organism>
<keyword evidence="2" id="KW-1185">Reference proteome</keyword>
<name>A0ABU4G0E7_9BACL</name>
<evidence type="ECO:0000313" key="2">
    <source>
        <dbReference type="Proteomes" id="UP001280629"/>
    </source>
</evidence>
<accession>A0ABU4G0E7</accession>
<dbReference type="InterPro" id="IPR027417">
    <property type="entry name" value="P-loop_NTPase"/>
</dbReference>
<dbReference type="SUPFAM" id="SSF52540">
    <property type="entry name" value="P-loop containing nucleoside triphosphate hydrolases"/>
    <property type="match status" value="1"/>
</dbReference>
<reference evidence="1 2" key="1">
    <citation type="submission" date="2023-06" db="EMBL/GenBank/DDBJ databases">
        <title>Sporosarcina sp. nov., isolated from Korean traditional fermented seafood 'Jeotgal'.</title>
        <authorList>
            <person name="Yang A.-I."/>
            <person name="Shin N.-R."/>
        </authorList>
    </citation>
    <scope>NUCLEOTIDE SEQUENCE [LARGE SCALE GENOMIC DNA]</scope>
    <source>
        <strain evidence="1 2">KCTC3840</strain>
    </source>
</reference>